<dbReference type="InParanoid" id="K5WMU6"/>
<protein>
    <recommendedName>
        <fullName evidence="5">SAC domain-containing protein</fullName>
    </recommendedName>
</protein>
<dbReference type="PROSITE" id="PS50275">
    <property type="entry name" value="SAC"/>
    <property type="match status" value="1"/>
</dbReference>
<evidence type="ECO:0000256" key="4">
    <source>
        <dbReference type="SAM" id="MobiDB-lite"/>
    </source>
</evidence>
<dbReference type="GO" id="GO:0043813">
    <property type="term" value="F:phosphatidylinositol-3,5-bisphosphate 5-phosphatase activity"/>
    <property type="evidence" value="ECO:0007669"/>
    <property type="project" value="InterPro"/>
</dbReference>
<evidence type="ECO:0000259" key="5">
    <source>
        <dbReference type="PROSITE" id="PS50275"/>
    </source>
</evidence>
<dbReference type="Proteomes" id="UP000008370">
    <property type="component" value="Unassembled WGS sequence"/>
</dbReference>
<keyword evidence="3" id="KW-0472">Membrane</keyword>
<dbReference type="Pfam" id="PF02383">
    <property type="entry name" value="Syja_N"/>
    <property type="match status" value="1"/>
</dbReference>
<dbReference type="EMBL" id="JH930468">
    <property type="protein sequence ID" value="EKM60534.1"/>
    <property type="molecule type" value="Genomic_DNA"/>
</dbReference>
<reference evidence="6 7" key="1">
    <citation type="journal article" date="2012" name="BMC Genomics">
        <title>Comparative genomics of the white-rot fungi, Phanerochaete carnosa and P. chrysosporium, to elucidate the genetic basis of the distinct wood types they colonize.</title>
        <authorList>
            <person name="Suzuki H."/>
            <person name="MacDonald J."/>
            <person name="Syed K."/>
            <person name="Salamov A."/>
            <person name="Hori C."/>
            <person name="Aerts A."/>
            <person name="Henrissat B."/>
            <person name="Wiebenga A."/>
            <person name="vanKuyk P.A."/>
            <person name="Barry K."/>
            <person name="Lindquist E."/>
            <person name="LaButti K."/>
            <person name="Lapidus A."/>
            <person name="Lucas S."/>
            <person name="Coutinho P."/>
            <person name="Gong Y."/>
            <person name="Samejima M."/>
            <person name="Mahadevan R."/>
            <person name="Abou-Zaid M."/>
            <person name="de Vries R.P."/>
            <person name="Igarashi K."/>
            <person name="Yadav J.S."/>
            <person name="Grigoriev I.V."/>
            <person name="Master E.R."/>
        </authorList>
    </citation>
    <scope>NUCLEOTIDE SEQUENCE [LARGE SCALE GENOMIC DNA]</scope>
    <source>
        <strain evidence="6 7">HHB-10118-sp</strain>
    </source>
</reference>
<dbReference type="InterPro" id="IPR002013">
    <property type="entry name" value="SAC_dom"/>
</dbReference>
<sequence>MSFNKFILYENKLRFYIVVSNAADSRHKIIKIDRTTQGEELNVVEDDATYSGKQMTAMLKMLEDGNRANGGLGKPKLFFGVAGFIRFTAGWYMVLISRRCPVALLGGHYIYHTEEVDTLAVSSNHKVDKPAEEQRLMNIWKQVDLTKNFYFSYSYDLTSTLQHNLARPNARRMFNDRFAWNYHMLTRAFQDSSMSDSDKQRDVHLISQWIVPLVHGHVDQAKLTVLGRVIFVTLIARRSRHHAGARYLKRGVNDEGNVANEVETEQIVSEMLTTPFYYPAPLSSSSIEEKNPSRPPRRPSPNFTSFVQYRGSIPVYWTQETNAMVPKPPIEISVMDPFYTAASKHFDDLFARYGAPITILNLIKKREPQPRESKLLQEYTNCVNYLNQFLPPGKKMLYRAWDMSYAYKQKTLDVIGYLEDIAEESIMMTGFFHSGPEPYSHFLRNEIEYETTGIEIPWRSRISLQNGICRTNCVDCLDRTNAAQFVFGKRALGHQLYALGVVDSPNLAFDSDAVNMLTEMYHDHGDTLAMQYTGSALVNRVETYRRMPHWNSHSRDIIENFRRFYTNSLLDADKQAAINLFLGIRSDRPITQYVQRGSYRAWFKKEHLEPAYDIDECERGIQQFVQERGDFWVEYYRPLLFTSLGKHFVYLMNSTLKLPGNSTHDIEQHRNPSPFMPRHITVHHPPRLMDGVRRWMSSGSPTNRKTTHVEAWHVPPSKASKTELRPDKNSTEYIAAALLDPNVPPEEEAEYESYVTQCQELSRAPQEYAARKDQRIYDGAVSLASCGTDAASVRDKDVDLYTGYVEKGRPFTSDFVSEKEQLPVQFDYEKWLSGIS</sequence>
<dbReference type="PANTHER" id="PTHR45738">
    <property type="entry name" value="POLYPHOSPHOINOSITIDE PHOSPHATASE"/>
    <property type="match status" value="1"/>
</dbReference>
<evidence type="ECO:0000256" key="1">
    <source>
        <dbReference type="ARBA" id="ARBA00004308"/>
    </source>
</evidence>
<comment type="subcellular location">
    <subcellularLocation>
        <location evidence="1">Endomembrane system</location>
    </subcellularLocation>
</comment>
<evidence type="ECO:0000256" key="2">
    <source>
        <dbReference type="ARBA" id="ARBA00022801"/>
    </source>
</evidence>
<dbReference type="KEGG" id="pco:PHACADRAFT_246531"/>
<dbReference type="RefSeq" id="XP_007389988.1">
    <property type="nucleotide sequence ID" value="XM_007389926.1"/>
</dbReference>
<dbReference type="GO" id="GO:0012505">
    <property type="term" value="C:endomembrane system"/>
    <property type="evidence" value="ECO:0007669"/>
    <property type="project" value="UniProtKB-SubCell"/>
</dbReference>
<dbReference type="GO" id="GO:0046856">
    <property type="term" value="P:phosphatidylinositol dephosphorylation"/>
    <property type="evidence" value="ECO:0007669"/>
    <property type="project" value="InterPro"/>
</dbReference>
<dbReference type="GeneID" id="18913834"/>
<evidence type="ECO:0000313" key="7">
    <source>
        <dbReference type="Proteomes" id="UP000008370"/>
    </source>
</evidence>
<proteinExistence type="predicted"/>
<dbReference type="HOGENOM" id="CLU_003016_0_2_1"/>
<evidence type="ECO:0000313" key="6">
    <source>
        <dbReference type="EMBL" id="EKM60534.1"/>
    </source>
</evidence>
<dbReference type="InterPro" id="IPR043573">
    <property type="entry name" value="Fig4-like"/>
</dbReference>
<organism evidence="6 7">
    <name type="scientific">Phanerochaete carnosa (strain HHB-10118-sp)</name>
    <name type="common">White-rot fungus</name>
    <name type="synonym">Peniophora carnosa</name>
    <dbReference type="NCBI Taxonomy" id="650164"/>
    <lineage>
        <taxon>Eukaryota</taxon>
        <taxon>Fungi</taxon>
        <taxon>Dikarya</taxon>
        <taxon>Basidiomycota</taxon>
        <taxon>Agaricomycotina</taxon>
        <taxon>Agaricomycetes</taxon>
        <taxon>Polyporales</taxon>
        <taxon>Phanerochaetaceae</taxon>
        <taxon>Phanerochaete</taxon>
    </lineage>
</organism>
<dbReference type="STRING" id="650164.K5WMU6"/>
<accession>K5WMU6</accession>
<feature type="region of interest" description="Disordered" evidence="4">
    <location>
        <begin position="284"/>
        <end position="303"/>
    </location>
</feature>
<keyword evidence="7" id="KW-1185">Reference proteome</keyword>
<name>K5WMU6_PHACS</name>
<dbReference type="AlphaFoldDB" id="K5WMU6"/>
<evidence type="ECO:0000256" key="3">
    <source>
        <dbReference type="ARBA" id="ARBA00023136"/>
    </source>
</evidence>
<keyword evidence="2" id="KW-0378">Hydrolase</keyword>
<gene>
    <name evidence="6" type="ORF">PHACADRAFT_246531</name>
</gene>
<feature type="domain" description="SAC" evidence="5">
    <location>
        <begin position="140"/>
        <end position="534"/>
    </location>
</feature>
<dbReference type="FunCoup" id="K5WMU6">
    <property type="interactions" value="665"/>
</dbReference>
<dbReference type="OrthoDB" id="405996at2759"/>
<feature type="region of interest" description="Disordered" evidence="4">
    <location>
        <begin position="663"/>
        <end position="682"/>
    </location>
</feature>
<dbReference type="PANTHER" id="PTHR45738:SF5">
    <property type="entry name" value="POLYPHOSPHOINOSITIDE PHOSPHATASE"/>
    <property type="match status" value="1"/>
</dbReference>